<gene>
    <name evidence="2" type="ORF">EG359_19985</name>
    <name evidence="3" type="ORF">SAMN05421768_107369</name>
</gene>
<sequence length="143" mass="16285">MLKQILLILTITIFSVSLHAQSNPTLYKGTMNGKMPITLFIQAIENGCGGDPYYDAMYQYDKVSNWLQLSVTEGVKQQFAMVEEGFTGLMIVKKEGDMMNGTWISPDGKKQIPVELKKVTMSKKEIESYQDKMEKLNYENHDC</sequence>
<dbReference type="KEGG" id="cjt:EG359_19985"/>
<dbReference type="STRING" id="112234.SAMN05421768_107369"/>
<dbReference type="EMBL" id="FTNZ01000007">
    <property type="protein sequence ID" value="SIS44801.1"/>
    <property type="molecule type" value="Genomic_DNA"/>
</dbReference>
<dbReference type="Proteomes" id="UP000279541">
    <property type="component" value="Chromosome"/>
</dbReference>
<evidence type="ECO:0000313" key="3">
    <source>
        <dbReference type="EMBL" id="SIS44801.1"/>
    </source>
</evidence>
<feature type="chain" id="PRO_5044563579" description="GLPGLI family protein" evidence="1">
    <location>
        <begin position="21"/>
        <end position="143"/>
    </location>
</feature>
<evidence type="ECO:0000313" key="5">
    <source>
        <dbReference type="Proteomes" id="UP000279541"/>
    </source>
</evidence>
<evidence type="ECO:0000313" key="2">
    <source>
        <dbReference type="EMBL" id="AZB01743.1"/>
    </source>
</evidence>
<evidence type="ECO:0000313" key="4">
    <source>
        <dbReference type="Proteomes" id="UP000186106"/>
    </source>
</evidence>
<reference evidence="2 5" key="2">
    <citation type="submission" date="2018-11" db="EMBL/GenBank/DDBJ databases">
        <title>Proposal to divide the Flavobacteriaceae and reorganize its genera based on Amino Acid Identity values calculated from whole genome sequences.</title>
        <authorList>
            <person name="Nicholson A.C."/>
            <person name="Gulvik C.A."/>
            <person name="Whitney A.M."/>
            <person name="Humrighouse B.W."/>
            <person name="Bell M."/>
            <person name="Holmes B."/>
            <person name="Steigerwalt A.G."/>
            <person name="Villarma A."/>
            <person name="Sheth M."/>
            <person name="Batra D."/>
            <person name="Pryor J."/>
            <person name="Bernardet J.-F."/>
            <person name="Hugo C."/>
            <person name="Kampfer P."/>
            <person name="Newman J."/>
            <person name="McQuiston J.R."/>
        </authorList>
    </citation>
    <scope>NUCLEOTIDE SEQUENCE [LARGE SCALE GENOMIC DNA]</scope>
    <source>
        <strain evidence="2 5">DSM 16927</strain>
    </source>
</reference>
<reference evidence="3 4" key="1">
    <citation type="submission" date="2017-01" db="EMBL/GenBank/DDBJ databases">
        <authorList>
            <person name="Mah S.A."/>
            <person name="Swanson W.J."/>
            <person name="Moy G.W."/>
            <person name="Vacquier V.D."/>
        </authorList>
    </citation>
    <scope>NUCLEOTIDE SEQUENCE [LARGE SCALE GENOMIC DNA]</scope>
    <source>
        <strain evidence="3 4">DSM 16927</strain>
    </source>
</reference>
<accession>A0A1N7J6C9</accession>
<proteinExistence type="predicted"/>
<dbReference type="OrthoDB" id="6025292at2"/>
<dbReference type="EMBL" id="CP033926">
    <property type="protein sequence ID" value="AZB01743.1"/>
    <property type="molecule type" value="Genomic_DNA"/>
</dbReference>
<organism evidence="3 4">
    <name type="scientific">Chryseobacterium joostei</name>
    <dbReference type="NCBI Taxonomy" id="112234"/>
    <lineage>
        <taxon>Bacteria</taxon>
        <taxon>Pseudomonadati</taxon>
        <taxon>Bacteroidota</taxon>
        <taxon>Flavobacteriia</taxon>
        <taxon>Flavobacteriales</taxon>
        <taxon>Weeksellaceae</taxon>
        <taxon>Chryseobacterium group</taxon>
        <taxon>Chryseobacterium</taxon>
    </lineage>
</organism>
<dbReference type="AlphaFoldDB" id="A0A1N7J6C9"/>
<protein>
    <recommendedName>
        <fullName evidence="6">GLPGLI family protein</fullName>
    </recommendedName>
</protein>
<keyword evidence="1" id="KW-0732">Signal</keyword>
<evidence type="ECO:0008006" key="6">
    <source>
        <dbReference type="Google" id="ProtNLM"/>
    </source>
</evidence>
<name>A0A1N7J6C9_9FLAO</name>
<dbReference type="RefSeq" id="WP_076356705.1">
    <property type="nucleotide sequence ID" value="NZ_CP033926.1"/>
</dbReference>
<feature type="signal peptide" evidence="1">
    <location>
        <begin position="1"/>
        <end position="20"/>
    </location>
</feature>
<dbReference type="Proteomes" id="UP000186106">
    <property type="component" value="Unassembled WGS sequence"/>
</dbReference>
<evidence type="ECO:0000256" key="1">
    <source>
        <dbReference type="SAM" id="SignalP"/>
    </source>
</evidence>
<keyword evidence="5" id="KW-1185">Reference proteome</keyword>